<name>A0A7J7FYY4_CAMSI</name>
<organism evidence="1 2">
    <name type="scientific">Camellia sinensis</name>
    <name type="common">Tea plant</name>
    <name type="synonym">Thea sinensis</name>
    <dbReference type="NCBI Taxonomy" id="4442"/>
    <lineage>
        <taxon>Eukaryota</taxon>
        <taxon>Viridiplantae</taxon>
        <taxon>Streptophyta</taxon>
        <taxon>Embryophyta</taxon>
        <taxon>Tracheophyta</taxon>
        <taxon>Spermatophyta</taxon>
        <taxon>Magnoliopsida</taxon>
        <taxon>eudicotyledons</taxon>
        <taxon>Gunneridae</taxon>
        <taxon>Pentapetalae</taxon>
        <taxon>asterids</taxon>
        <taxon>Ericales</taxon>
        <taxon>Theaceae</taxon>
        <taxon>Camellia</taxon>
    </lineage>
</organism>
<comment type="caution">
    <text evidence="1">The sequence shown here is derived from an EMBL/GenBank/DDBJ whole genome shotgun (WGS) entry which is preliminary data.</text>
</comment>
<keyword evidence="2" id="KW-1185">Reference proteome</keyword>
<gene>
    <name evidence="1" type="ORF">HYC85_029332</name>
</gene>
<reference evidence="2" key="1">
    <citation type="journal article" date="2020" name="Nat. Commun.">
        <title>Genome assembly of wild tea tree DASZ reveals pedigree and selection history of tea varieties.</title>
        <authorList>
            <person name="Zhang W."/>
            <person name="Zhang Y."/>
            <person name="Qiu H."/>
            <person name="Guo Y."/>
            <person name="Wan H."/>
            <person name="Zhang X."/>
            <person name="Scossa F."/>
            <person name="Alseekh S."/>
            <person name="Zhang Q."/>
            <person name="Wang P."/>
            <person name="Xu L."/>
            <person name="Schmidt M.H."/>
            <person name="Jia X."/>
            <person name="Li D."/>
            <person name="Zhu A."/>
            <person name="Guo F."/>
            <person name="Chen W."/>
            <person name="Ni D."/>
            <person name="Usadel B."/>
            <person name="Fernie A.R."/>
            <person name="Wen W."/>
        </authorList>
    </citation>
    <scope>NUCLEOTIDE SEQUENCE [LARGE SCALE GENOMIC DNA]</scope>
    <source>
        <strain evidence="2">cv. G240</strain>
    </source>
</reference>
<evidence type="ECO:0000313" key="1">
    <source>
        <dbReference type="EMBL" id="KAF5933161.1"/>
    </source>
</evidence>
<sequence>MRVLAPEHSFYIGISVLSQGRSLKGGRLVIVAGISYLSSGASRSPNKEGFLKAKEAPNQPKKQQKFGSSRFACPRARISRHSIFISVLPRFACPCARISRHSISTSALPRFACPRAPKQRISNFAERGTLSKKNYQTEANWGIPVDFRARQPGHASSIRSKAVPGLHASFTVATLYLAKQSMFGTSFKNLFSQNDLPDLDSLVQT</sequence>
<accession>A0A7J7FYY4</accession>
<dbReference type="AlphaFoldDB" id="A0A7J7FYY4"/>
<evidence type="ECO:0000313" key="2">
    <source>
        <dbReference type="Proteomes" id="UP000593564"/>
    </source>
</evidence>
<dbReference type="Proteomes" id="UP000593564">
    <property type="component" value="Unassembled WGS sequence"/>
</dbReference>
<reference evidence="1 2" key="2">
    <citation type="submission" date="2020-07" db="EMBL/GenBank/DDBJ databases">
        <title>Genome assembly of wild tea tree DASZ reveals pedigree and selection history of tea varieties.</title>
        <authorList>
            <person name="Zhang W."/>
        </authorList>
    </citation>
    <scope>NUCLEOTIDE SEQUENCE [LARGE SCALE GENOMIC DNA]</scope>
    <source>
        <strain evidence="2">cv. G240</strain>
        <tissue evidence="1">Leaf</tissue>
    </source>
</reference>
<dbReference type="EMBL" id="JACBKZ010000014">
    <property type="protein sequence ID" value="KAF5933161.1"/>
    <property type="molecule type" value="Genomic_DNA"/>
</dbReference>
<protein>
    <submittedName>
        <fullName evidence="1">Uncharacterized protein</fullName>
    </submittedName>
</protein>
<proteinExistence type="predicted"/>